<protein>
    <submittedName>
        <fullName evidence="2">Uncharacterized protein</fullName>
    </submittedName>
</protein>
<dbReference type="STRING" id="62062.ENSHHUP00000068432"/>
<feature type="region of interest" description="Disordered" evidence="1">
    <location>
        <begin position="296"/>
        <end position="325"/>
    </location>
</feature>
<reference evidence="2" key="3">
    <citation type="submission" date="2025-09" db="UniProtKB">
        <authorList>
            <consortium name="Ensembl"/>
        </authorList>
    </citation>
    <scope>IDENTIFICATION</scope>
</reference>
<evidence type="ECO:0000256" key="1">
    <source>
        <dbReference type="SAM" id="MobiDB-lite"/>
    </source>
</evidence>
<proteinExistence type="predicted"/>
<dbReference type="Ensembl" id="ENSHHUT00000070730.1">
    <property type="protein sequence ID" value="ENSHHUP00000068432.1"/>
    <property type="gene ID" value="ENSHHUG00000040341.1"/>
</dbReference>
<organism evidence="2 3">
    <name type="scientific">Hucho hucho</name>
    <name type="common">huchen</name>
    <dbReference type="NCBI Taxonomy" id="62062"/>
    <lineage>
        <taxon>Eukaryota</taxon>
        <taxon>Metazoa</taxon>
        <taxon>Chordata</taxon>
        <taxon>Craniata</taxon>
        <taxon>Vertebrata</taxon>
        <taxon>Euteleostomi</taxon>
        <taxon>Actinopterygii</taxon>
        <taxon>Neopterygii</taxon>
        <taxon>Teleostei</taxon>
        <taxon>Protacanthopterygii</taxon>
        <taxon>Salmoniformes</taxon>
        <taxon>Salmonidae</taxon>
        <taxon>Salmoninae</taxon>
        <taxon>Hucho</taxon>
    </lineage>
</organism>
<evidence type="ECO:0000313" key="2">
    <source>
        <dbReference type="Ensembl" id="ENSHHUP00000068432.1"/>
    </source>
</evidence>
<reference evidence="2" key="2">
    <citation type="submission" date="2025-08" db="UniProtKB">
        <authorList>
            <consortium name="Ensembl"/>
        </authorList>
    </citation>
    <scope>IDENTIFICATION</scope>
</reference>
<name>A0A4W5PXK1_9TELE</name>
<dbReference type="AlphaFoldDB" id="A0A4W5PXK1"/>
<keyword evidence="3" id="KW-1185">Reference proteome</keyword>
<dbReference type="Proteomes" id="UP000314982">
    <property type="component" value="Unassembled WGS sequence"/>
</dbReference>
<reference evidence="3" key="1">
    <citation type="submission" date="2018-06" db="EMBL/GenBank/DDBJ databases">
        <title>Genome assembly of Danube salmon.</title>
        <authorList>
            <person name="Macqueen D.J."/>
            <person name="Gundappa M.K."/>
        </authorList>
    </citation>
    <scope>NUCLEOTIDE SEQUENCE [LARGE SCALE GENOMIC DNA]</scope>
</reference>
<feature type="region of interest" description="Disordered" evidence="1">
    <location>
        <begin position="192"/>
        <end position="233"/>
    </location>
</feature>
<accession>A0A4W5PXK1</accession>
<feature type="compositionally biased region" description="Basic and acidic residues" evidence="1">
    <location>
        <begin position="192"/>
        <end position="208"/>
    </location>
</feature>
<feature type="region of interest" description="Disordered" evidence="1">
    <location>
        <begin position="64"/>
        <end position="87"/>
    </location>
</feature>
<sequence length="355" mass="37991">MDAEIELELAQGQLQLPTCCMGGLGTGLVVAGASGTPGCRGGGLEGGTRQGQGVELMTGAVVDHSGVTPPHRGGERHEGHRRHHRRKLYSPAQVCAQESQWLDSVSLLIKDSFEGEMLMIDNLSGSVFHHYSSTSPPIWKDYKGNLQEIRLAEVEQASLMSEQLSDKSSSLVLPDDLSLDDHSDYQLLVRDGKEERGSSDSHSSEELRGIQAGCGGRWGPGGSRPHSRGPEDGVGFLLEVGVQPQFQSQSLQFLHHNRDGDGHHSDQVGSVGCRGSSSPLFHLPVKFFHPTTATATAVPPPIPRTGVDPGGREASRLPSPASWDSRVLASPGANSRVLDSQVRGHEVILVEGVFM</sequence>
<evidence type="ECO:0000313" key="3">
    <source>
        <dbReference type="Proteomes" id="UP000314982"/>
    </source>
</evidence>
<feature type="compositionally biased region" description="Gly residues" evidence="1">
    <location>
        <begin position="212"/>
        <end position="222"/>
    </location>
</feature>